<organism evidence="9 10">
    <name type="scientific">Rhizobium chutanense</name>
    <dbReference type="NCBI Taxonomy" id="2035448"/>
    <lineage>
        <taxon>Bacteria</taxon>
        <taxon>Pseudomonadati</taxon>
        <taxon>Pseudomonadota</taxon>
        <taxon>Alphaproteobacteria</taxon>
        <taxon>Hyphomicrobiales</taxon>
        <taxon>Rhizobiaceae</taxon>
        <taxon>Rhizobium/Agrobacterium group</taxon>
        <taxon>Rhizobium</taxon>
    </lineage>
</organism>
<accession>A0A3S0SQL0</accession>
<dbReference type="Proteomes" id="UP000278081">
    <property type="component" value="Unassembled WGS sequence"/>
</dbReference>
<feature type="signal peptide" evidence="7">
    <location>
        <begin position="1"/>
        <end position="26"/>
    </location>
</feature>
<dbReference type="InterPro" id="IPR014755">
    <property type="entry name" value="Cu-Rt/internalin_Ig-like"/>
</dbReference>
<feature type="chain" id="PRO_5018637583" evidence="7">
    <location>
        <begin position="27"/>
        <end position="123"/>
    </location>
</feature>
<dbReference type="Pfam" id="PF04234">
    <property type="entry name" value="CopC"/>
    <property type="match status" value="1"/>
</dbReference>
<keyword evidence="3" id="KW-0479">Metal-binding</keyword>
<feature type="domain" description="CopC" evidence="8">
    <location>
        <begin position="27"/>
        <end position="121"/>
    </location>
</feature>
<evidence type="ECO:0000256" key="1">
    <source>
        <dbReference type="ARBA" id="ARBA00004418"/>
    </source>
</evidence>
<dbReference type="NCBIfam" id="NF033814">
    <property type="entry name" value="copper_CopC"/>
    <property type="match status" value="1"/>
</dbReference>
<proteinExistence type="inferred from homology"/>
<dbReference type="InterPro" id="IPR007348">
    <property type="entry name" value="CopC_dom"/>
</dbReference>
<dbReference type="InterPro" id="IPR047685">
    <property type="entry name" value="CopC-like"/>
</dbReference>
<keyword evidence="5" id="KW-0574">Periplasm</keyword>
<dbReference type="GO" id="GO:0005507">
    <property type="term" value="F:copper ion binding"/>
    <property type="evidence" value="ECO:0007669"/>
    <property type="project" value="InterPro"/>
</dbReference>
<evidence type="ECO:0000256" key="6">
    <source>
        <dbReference type="ARBA" id="ARBA00023008"/>
    </source>
</evidence>
<evidence type="ECO:0000313" key="9">
    <source>
        <dbReference type="EMBL" id="RUL98010.1"/>
    </source>
</evidence>
<evidence type="ECO:0000256" key="5">
    <source>
        <dbReference type="ARBA" id="ARBA00022764"/>
    </source>
</evidence>
<keyword evidence="6" id="KW-0186">Copper</keyword>
<dbReference type="InterPro" id="IPR014756">
    <property type="entry name" value="Ig_E-set"/>
</dbReference>
<dbReference type="EMBL" id="RJTJ01000038">
    <property type="protein sequence ID" value="RUL98010.1"/>
    <property type="molecule type" value="Genomic_DNA"/>
</dbReference>
<dbReference type="InterPro" id="IPR032694">
    <property type="entry name" value="CopC/D"/>
</dbReference>
<evidence type="ECO:0000313" key="10">
    <source>
        <dbReference type="Proteomes" id="UP000278081"/>
    </source>
</evidence>
<comment type="similarity">
    <text evidence="2">Belongs to the CopC family.</text>
</comment>
<evidence type="ECO:0000256" key="3">
    <source>
        <dbReference type="ARBA" id="ARBA00022723"/>
    </source>
</evidence>
<comment type="caution">
    <text evidence="9">The sequence shown here is derived from an EMBL/GenBank/DDBJ whole genome shotgun (WGS) entry which is preliminary data.</text>
</comment>
<dbReference type="OrthoDB" id="9796814at2"/>
<protein>
    <submittedName>
        <fullName evidence="9">Copper resistance protein CopC</fullName>
    </submittedName>
</protein>
<dbReference type="GO" id="GO:0005886">
    <property type="term" value="C:plasma membrane"/>
    <property type="evidence" value="ECO:0007669"/>
    <property type="project" value="TreeGrafter"/>
</dbReference>
<evidence type="ECO:0000256" key="2">
    <source>
        <dbReference type="ARBA" id="ARBA00010509"/>
    </source>
</evidence>
<sequence>MTISKLPRIAFTALILAAAAASQALAHAHLKTSSPAEKTSVVSPGELDLTFTEELTLKFSGVKVTDPAKKEIKLGEAGLKDDGKVLTVPISATLAPGDYTVDWHVLSADGHKTNGSYTFTVKP</sequence>
<dbReference type="PANTHER" id="PTHR34820:SF4">
    <property type="entry name" value="INNER MEMBRANE PROTEIN YEBZ"/>
    <property type="match status" value="1"/>
</dbReference>
<dbReference type="SUPFAM" id="SSF81296">
    <property type="entry name" value="E set domains"/>
    <property type="match status" value="1"/>
</dbReference>
<dbReference type="PANTHER" id="PTHR34820">
    <property type="entry name" value="INNER MEMBRANE PROTEIN YEBZ"/>
    <property type="match status" value="1"/>
</dbReference>
<dbReference type="Gene3D" id="2.60.40.1220">
    <property type="match status" value="1"/>
</dbReference>
<dbReference type="GO" id="GO:0046688">
    <property type="term" value="P:response to copper ion"/>
    <property type="evidence" value="ECO:0007669"/>
    <property type="project" value="InterPro"/>
</dbReference>
<dbReference type="RefSeq" id="WP_126911771.1">
    <property type="nucleotide sequence ID" value="NZ_ML133785.1"/>
</dbReference>
<name>A0A3S0SQL0_9HYPH</name>
<keyword evidence="4 7" id="KW-0732">Signal</keyword>
<comment type="subcellular location">
    <subcellularLocation>
        <location evidence="1">Periplasm</location>
    </subcellularLocation>
</comment>
<evidence type="ECO:0000256" key="4">
    <source>
        <dbReference type="ARBA" id="ARBA00022729"/>
    </source>
</evidence>
<dbReference type="GO" id="GO:0006825">
    <property type="term" value="P:copper ion transport"/>
    <property type="evidence" value="ECO:0007669"/>
    <property type="project" value="InterPro"/>
</dbReference>
<evidence type="ECO:0000259" key="8">
    <source>
        <dbReference type="Pfam" id="PF04234"/>
    </source>
</evidence>
<dbReference type="GO" id="GO:0042597">
    <property type="term" value="C:periplasmic space"/>
    <property type="evidence" value="ECO:0007669"/>
    <property type="project" value="UniProtKB-SubCell"/>
</dbReference>
<reference evidence="9 10" key="1">
    <citation type="submission" date="2018-11" db="EMBL/GenBank/DDBJ databases">
        <title>Rhizobium chutanense sp. nov., isolated from root nodules of Phaseolus vulgaris in China.</title>
        <authorList>
            <person name="Huo Y."/>
        </authorList>
    </citation>
    <scope>NUCLEOTIDE SEQUENCE [LARGE SCALE GENOMIC DNA]</scope>
    <source>
        <strain evidence="9 10">C16</strain>
    </source>
</reference>
<dbReference type="AlphaFoldDB" id="A0A3S0SQL0"/>
<evidence type="ECO:0000256" key="7">
    <source>
        <dbReference type="SAM" id="SignalP"/>
    </source>
</evidence>
<gene>
    <name evidence="9" type="ORF">EFR84_29825</name>
</gene>